<organism evidence="1 2">
    <name type="scientific">Yersinia pestis bv. Antiqua (strain Antiqua)</name>
    <dbReference type="NCBI Taxonomy" id="360102"/>
    <lineage>
        <taxon>Bacteria</taxon>
        <taxon>Pseudomonadati</taxon>
        <taxon>Pseudomonadota</taxon>
        <taxon>Gammaproteobacteria</taxon>
        <taxon>Enterobacterales</taxon>
        <taxon>Yersiniaceae</taxon>
        <taxon>Yersinia</taxon>
    </lineage>
</organism>
<dbReference type="KEGG" id="ypa:YPA_2731"/>
<proteinExistence type="predicted"/>
<accession>A0A0H2Y9W7</accession>
<dbReference type="GeneID" id="71203562"/>
<dbReference type="RefSeq" id="WP_002214689.1">
    <property type="nucleotide sequence ID" value="NC_008150.1"/>
</dbReference>
<evidence type="ECO:0000313" key="2">
    <source>
        <dbReference type="Proteomes" id="UP000001971"/>
    </source>
</evidence>
<sequence>MQYWIVRESCALTERELKFNADTRTQYVRVKIAETAITQAGHQLRVILAFSADTVWQMQ</sequence>
<gene>
    <name evidence="1" type="ordered locus">YPA_2731</name>
</gene>
<evidence type="ECO:0000313" key="1">
    <source>
        <dbReference type="EMBL" id="ABG14693.1"/>
    </source>
</evidence>
<dbReference type="Proteomes" id="UP000001971">
    <property type="component" value="Chromosome"/>
</dbReference>
<name>A0A0H2Y9W7_YERPA</name>
<reference evidence="1 2" key="1">
    <citation type="journal article" date="2006" name="J. Bacteriol.">
        <title>Complete genome sequence of Yersinia pestis strains Antiqua and Nepal516: evidence of gene reduction in an emerging pathogen.</title>
        <authorList>
            <person name="Chain P.S."/>
            <person name="Hu P."/>
            <person name="Malfatti S.A."/>
            <person name="Radnedge L."/>
            <person name="Larimer F."/>
            <person name="Vergez L.M."/>
            <person name="Worsham P."/>
            <person name="Chu M.C."/>
            <person name="Andersen G.L."/>
        </authorList>
    </citation>
    <scope>NUCLEOTIDE SEQUENCE [LARGE SCALE GENOMIC DNA]</scope>
    <source>
        <strain evidence="1 2">Antiqua</strain>
    </source>
</reference>
<dbReference type="EMBL" id="CP000308">
    <property type="protein sequence ID" value="ABG14693.1"/>
    <property type="molecule type" value="Genomic_DNA"/>
</dbReference>
<dbReference type="AlphaFoldDB" id="A0A0H2Y9W7"/>
<protein>
    <submittedName>
        <fullName evidence="1">Uncharacterized protein</fullName>
    </submittedName>
</protein>